<keyword evidence="14" id="KW-0963">Cytoplasm</keyword>
<dbReference type="SUPFAM" id="SSF81995">
    <property type="entry name" value="beta-sandwich domain of Sec23/24"/>
    <property type="match status" value="1"/>
</dbReference>
<dbReference type="AlphaFoldDB" id="A0A2I0VMZ6"/>
<dbReference type="FunFam" id="2.60.40.1670:FF:000010">
    <property type="entry name" value="Protein transport protein SEC23"/>
    <property type="match status" value="1"/>
</dbReference>
<comment type="similarity">
    <text evidence="2 14">Belongs to the SEC23/SEC24 family. SEC23 subfamily.</text>
</comment>
<keyword evidence="5 14" id="KW-0479">Metal-binding</keyword>
<evidence type="ECO:0000256" key="1">
    <source>
        <dbReference type="ARBA" id="ARBA00004255"/>
    </source>
</evidence>
<evidence type="ECO:0000256" key="3">
    <source>
        <dbReference type="ARBA" id="ARBA00021212"/>
    </source>
</evidence>
<dbReference type="FunFam" id="3.40.50.410:FF:000043">
    <property type="entry name" value="Protein transport protein SEC23"/>
    <property type="match status" value="1"/>
</dbReference>
<keyword evidence="4 14" id="KW-0813">Transport</keyword>
<dbReference type="Gene3D" id="2.30.30.380">
    <property type="entry name" value="Zn-finger domain of Sec23/24"/>
    <property type="match status" value="1"/>
</dbReference>
<evidence type="ECO:0000256" key="2">
    <source>
        <dbReference type="ARBA" id="ARBA00009210"/>
    </source>
</evidence>
<dbReference type="GO" id="GO:0005096">
    <property type="term" value="F:GTPase activator activity"/>
    <property type="evidence" value="ECO:0007669"/>
    <property type="project" value="TreeGrafter"/>
</dbReference>
<evidence type="ECO:0000259" key="15">
    <source>
        <dbReference type="Pfam" id="PF00626"/>
    </source>
</evidence>
<dbReference type="Pfam" id="PF04811">
    <property type="entry name" value="Sec23_trunk"/>
    <property type="match status" value="1"/>
</dbReference>
<dbReference type="FunFam" id="3.40.20.10:FF:000041">
    <property type="entry name" value="Protein transport protein SEC23"/>
    <property type="match status" value="1"/>
</dbReference>
<evidence type="ECO:0000256" key="10">
    <source>
        <dbReference type="ARBA" id="ARBA00023034"/>
    </source>
</evidence>
<dbReference type="GO" id="GO:0030127">
    <property type="term" value="C:COPII vesicle coat"/>
    <property type="evidence" value="ECO:0007669"/>
    <property type="project" value="InterPro"/>
</dbReference>
<name>A0A2I0VMZ6_9ASPA</name>
<dbReference type="InterPro" id="IPR036465">
    <property type="entry name" value="vWFA_dom_sf"/>
</dbReference>
<dbReference type="Pfam" id="PF00626">
    <property type="entry name" value="Gelsolin"/>
    <property type="match status" value="1"/>
</dbReference>
<dbReference type="PANTHER" id="PTHR11141:SF22">
    <property type="entry name" value="PROTEIN TRANSPORT PROTEIN SEC23 G"/>
    <property type="match status" value="1"/>
</dbReference>
<dbReference type="GO" id="GO:0005789">
    <property type="term" value="C:endoplasmic reticulum membrane"/>
    <property type="evidence" value="ECO:0007669"/>
    <property type="project" value="UniProtKB-SubCell"/>
</dbReference>
<dbReference type="InterPro" id="IPR006896">
    <property type="entry name" value="Sec23/24_trunk_dom"/>
</dbReference>
<dbReference type="CDD" id="cd11287">
    <property type="entry name" value="Sec23_C"/>
    <property type="match status" value="1"/>
</dbReference>
<evidence type="ECO:0000313" key="20">
    <source>
        <dbReference type="EMBL" id="PKU64777.1"/>
    </source>
</evidence>
<dbReference type="GO" id="GO:0008270">
    <property type="term" value="F:zinc ion binding"/>
    <property type="evidence" value="ECO:0007669"/>
    <property type="project" value="InterPro"/>
</dbReference>
<proteinExistence type="inferred from homology"/>
<evidence type="ECO:0000256" key="8">
    <source>
        <dbReference type="ARBA" id="ARBA00022892"/>
    </source>
</evidence>
<evidence type="ECO:0000259" key="19">
    <source>
        <dbReference type="Pfam" id="PF08033"/>
    </source>
</evidence>
<dbReference type="SUPFAM" id="SSF53300">
    <property type="entry name" value="vWA-like"/>
    <property type="match status" value="1"/>
</dbReference>
<dbReference type="GO" id="GO:0000139">
    <property type="term" value="C:Golgi membrane"/>
    <property type="evidence" value="ECO:0007669"/>
    <property type="project" value="UniProtKB-SubCell"/>
</dbReference>
<evidence type="ECO:0000256" key="11">
    <source>
        <dbReference type="ARBA" id="ARBA00023136"/>
    </source>
</evidence>
<dbReference type="Gene3D" id="3.40.50.410">
    <property type="entry name" value="von Willebrand factor, type A domain"/>
    <property type="match status" value="1"/>
</dbReference>
<comment type="subcellular location">
    <subcellularLocation>
        <location evidence="14">Cytoplasmic vesicle</location>
        <location evidence="14">COPII-coated vesicle membrane</location>
        <topology evidence="14">Peripheral membrane protein</topology>
        <orientation evidence="14">Cytoplasmic side</orientation>
    </subcellularLocation>
    <subcellularLocation>
        <location evidence="14">Endoplasmic reticulum membrane</location>
        <topology evidence="14">Peripheral membrane protein</topology>
        <orientation evidence="14">Cytoplasmic side</orientation>
    </subcellularLocation>
    <subcellularLocation>
        <location evidence="1">Golgi apparatus membrane</location>
        <topology evidence="1">Peripheral membrane protein</topology>
        <orientation evidence="1">Cytoplasmic side</orientation>
    </subcellularLocation>
</comment>
<keyword evidence="7 14" id="KW-0862">Zinc</keyword>
<evidence type="ECO:0000256" key="6">
    <source>
        <dbReference type="ARBA" id="ARBA00022824"/>
    </source>
</evidence>
<dbReference type="Pfam" id="PF04810">
    <property type="entry name" value="zf-Sec23_Sec24"/>
    <property type="match status" value="1"/>
</dbReference>
<keyword evidence="11 14" id="KW-0472">Membrane</keyword>
<evidence type="ECO:0000259" key="16">
    <source>
        <dbReference type="Pfam" id="PF04810"/>
    </source>
</evidence>
<evidence type="ECO:0000256" key="14">
    <source>
        <dbReference type="RuleBase" id="RU365030"/>
    </source>
</evidence>
<keyword evidence="10" id="KW-0333">Golgi apparatus</keyword>
<dbReference type="OrthoDB" id="10256289at2759"/>
<evidence type="ECO:0000256" key="12">
    <source>
        <dbReference type="ARBA" id="ARBA00023329"/>
    </source>
</evidence>
<dbReference type="Gene3D" id="3.40.20.10">
    <property type="entry name" value="Severin"/>
    <property type="match status" value="1"/>
</dbReference>
<dbReference type="InterPro" id="IPR006900">
    <property type="entry name" value="Sec23/24_helical_dom"/>
</dbReference>
<dbReference type="SUPFAM" id="SSF82919">
    <property type="entry name" value="Zn-finger domain of Sec23/24"/>
    <property type="match status" value="1"/>
</dbReference>
<evidence type="ECO:0000256" key="5">
    <source>
        <dbReference type="ARBA" id="ARBA00022723"/>
    </source>
</evidence>
<feature type="domain" description="Sec23/Sec24 trunk" evidence="17">
    <location>
        <begin position="162"/>
        <end position="417"/>
    </location>
</feature>
<dbReference type="EMBL" id="KZ503395">
    <property type="protein sequence ID" value="PKU64777.1"/>
    <property type="molecule type" value="Genomic_DNA"/>
</dbReference>
<keyword evidence="21" id="KW-1185">Reference proteome</keyword>
<feature type="domain" description="Sec23/Sec24 beta-sandwich" evidence="19">
    <location>
        <begin position="430"/>
        <end position="531"/>
    </location>
</feature>
<dbReference type="Pfam" id="PF08033">
    <property type="entry name" value="Sec23_BS"/>
    <property type="match status" value="1"/>
</dbReference>
<dbReference type="SUPFAM" id="SSF81811">
    <property type="entry name" value="Helical domain of Sec23/24"/>
    <property type="match status" value="1"/>
</dbReference>
<dbReference type="GO" id="GO:0090110">
    <property type="term" value="P:COPII-coated vesicle cargo loading"/>
    <property type="evidence" value="ECO:0007669"/>
    <property type="project" value="TreeGrafter"/>
</dbReference>
<keyword evidence="8 14" id="KW-0931">ER-Golgi transport</keyword>
<dbReference type="InterPro" id="IPR037550">
    <property type="entry name" value="Sec23_C"/>
</dbReference>
<evidence type="ECO:0000313" key="21">
    <source>
        <dbReference type="Proteomes" id="UP000233837"/>
    </source>
</evidence>
<dbReference type="SUPFAM" id="SSF82754">
    <property type="entry name" value="C-terminal, gelsolin-like domain of Sec23/24"/>
    <property type="match status" value="1"/>
</dbReference>
<reference evidence="20 21" key="2">
    <citation type="journal article" date="2017" name="Nature">
        <title>The Apostasia genome and the evolution of orchids.</title>
        <authorList>
            <person name="Zhang G.Q."/>
            <person name="Liu K.W."/>
            <person name="Li Z."/>
            <person name="Lohaus R."/>
            <person name="Hsiao Y.Y."/>
            <person name="Niu S.C."/>
            <person name="Wang J.Y."/>
            <person name="Lin Y.C."/>
            <person name="Xu Q."/>
            <person name="Chen L.J."/>
            <person name="Yoshida K."/>
            <person name="Fujiwara S."/>
            <person name="Wang Z.W."/>
            <person name="Zhang Y.Q."/>
            <person name="Mitsuda N."/>
            <person name="Wang M."/>
            <person name="Liu G.H."/>
            <person name="Pecoraro L."/>
            <person name="Huang H.X."/>
            <person name="Xiao X.J."/>
            <person name="Lin M."/>
            <person name="Wu X.Y."/>
            <person name="Wu W.L."/>
            <person name="Chen Y.Y."/>
            <person name="Chang S.B."/>
            <person name="Sakamoto S."/>
            <person name="Ohme-Takagi M."/>
            <person name="Yagi M."/>
            <person name="Zeng S.J."/>
            <person name="Shen C.Y."/>
            <person name="Yeh C.M."/>
            <person name="Luo Y.B."/>
            <person name="Tsai W.C."/>
            <person name="Van de Peer Y."/>
            <person name="Liu Z.J."/>
        </authorList>
    </citation>
    <scope>NUCLEOTIDE SEQUENCE [LARGE SCALE GENOMIC DNA]</scope>
    <source>
        <tissue evidence="20">The whole plant</tissue>
    </source>
</reference>
<sequence>MDFTELEAVEGLRWPWNAWPSSRSVAAALVVPLSVICTPLMPLSDLPILPYEPLFCSRCRAALNPYARVDYRSAIWICSFCHHKNPFLRSYPGIADHNLPAELFPTHSTVEYLLPYKSPNPNPSGFLHKSFSSSSSFASLTSSLSSASVAAPSPAIVQSPGPSFVFVVDVCSAEEELRALKNEILHVVAHLPENALVGLVSFGSMVWLHDLGYAECSRVMLFCGDRELSSVKIQELLGVSHLQSQVPATSQSLQKQGFLLPVAECEFNFSTAIEELHKMSDALAGHHPLRATGAAISTSIALLEGYSPNSGGRVMVFTSGLATTGPGMVAEIDHSKAIRTQQDIINGNAYLHGKACNFYQKISQRLLERSFVLDLFACSLDQVGAAEMRIPIETSGGLLILAESFESEQFKKCLRQIFKHVGTDHLDMNFDATIELVTTKEVKICGALGPCISLRTKNSSVCEKEIGQGGTSSWKTSTLTNKTTIAFIFQVDSNQPNNEPGPVFFIQFKTRYRHGNGSIRLRVTTAARRWAPEACPLDISSGFDQEAAATIMARLAVNRAEVYHARDVIRWLDKMLIRFTAKFGDYVPEDPSTFRLPSGFSLYPQFMYYLRRSQFIDIFNYSPDETAFFGIAFNREGVTGSLIMVQPTLFQYSFDGPPMPVLLDISSVSPDVILLFDSYFHVVIHYGSKIAQWRKLGFDKDQSNENLRKLLEAAEMDAEELIEGRIPVPKLIKCDQHGSQARFLLARLNPSATHNTRLADGSEVMFTDDVSLQAFLEHLQSLAVQG</sequence>
<reference evidence="20 21" key="1">
    <citation type="journal article" date="2016" name="Sci. Rep.">
        <title>The Dendrobium catenatum Lindl. genome sequence provides insights into polysaccharide synthase, floral development and adaptive evolution.</title>
        <authorList>
            <person name="Zhang G.Q."/>
            <person name="Xu Q."/>
            <person name="Bian C."/>
            <person name="Tsai W.C."/>
            <person name="Yeh C.M."/>
            <person name="Liu K.W."/>
            <person name="Yoshida K."/>
            <person name="Zhang L.S."/>
            <person name="Chang S.B."/>
            <person name="Chen F."/>
            <person name="Shi Y."/>
            <person name="Su Y.Y."/>
            <person name="Zhang Y.Q."/>
            <person name="Chen L.J."/>
            <person name="Yin Y."/>
            <person name="Lin M."/>
            <person name="Huang H."/>
            <person name="Deng H."/>
            <person name="Wang Z.W."/>
            <person name="Zhu S.L."/>
            <person name="Zhao X."/>
            <person name="Deng C."/>
            <person name="Niu S.C."/>
            <person name="Huang J."/>
            <person name="Wang M."/>
            <person name="Liu G.H."/>
            <person name="Yang H.J."/>
            <person name="Xiao X.J."/>
            <person name="Hsiao Y.Y."/>
            <person name="Wu W.L."/>
            <person name="Chen Y.Y."/>
            <person name="Mitsuda N."/>
            <person name="Ohme-Takagi M."/>
            <person name="Luo Y.B."/>
            <person name="Van de Peer Y."/>
            <person name="Liu Z.J."/>
        </authorList>
    </citation>
    <scope>NUCLEOTIDE SEQUENCE [LARGE SCALE GENOMIC DNA]</scope>
    <source>
        <tissue evidence="20">The whole plant</tissue>
    </source>
</reference>
<dbReference type="Pfam" id="PF04815">
    <property type="entry name" value="Sec23_helical"/>
    <property type="match status" value="1"/>
</dbReference>
<dbReference type="Proteomes" id="UP000233837">
    <property type="component" value="Unassembled WGS sequence"/>
</dbReference>
<evidence type="ECO:0000256" key="7">
    <source>
        <dbReference type="ARBA" id="ARBA00022833"/>
    </source>
</evidence>
<keyword evidence="12 14" id="KW-0968">Cytoplasmic vesicle</keyword>
<dbReference type="GO" id="GO:0070971">
    <property type="term" value="C:endoplasmic reticulum exit site"/>
    <property type="evidence" value="ECO:0007669"/>
    <property type="project" value="TreeGrafter"/>
</dbReference>
<dbReference type="InterPro" id="IPR036175">
    <property type="entry name" value="Sec23/24_helical_dom_sf"/>
</dbReference>
<evidence type="ECO:0000259" key="18">
    <source>
        <dbReference type="Pfam" id="PF04815"/>
    </source>
</evidence>
<dbReference type="InterPro" id="IPR006895">
    <property type="entry name" value="Znf_Sec23_Sec24"/>
</dbReference>
<gene>
    <name evidence="20" type="ORF">MA16_Dca012641</name>
</gene>
<dbReference type="InterPro" id="IPR037364">
    <property type="entry name" value="Sec23"/>
</dbReference>
<dbReference type="Gene3D" id="2.60.40.1670">
    <property type="entry name" value="beta-sandwich domain of Sec23/24"/>
    <property type="match status" value="1"/>
</dbReference>
<organism evidence="20 21">
    <name type="scientific">Dendrobium catenatum</name>
    <dbReference type="NCBI Taxonomy" id="906689"/>
    <lineage>
        <taxon>Eukaryota</taxon>
        <taxon>Viridiplantae</taxon>
        <taxon>Streptophyta</taxon>
        <taxon>Embryophyta</taxon>
        <taxon>Tracheophyta</taxon>
        <taxon>Spermatophyta</taxon>
        <taxon>Magnoliopsida</taxon>
        <taxon>Liliopsida</taxon>
        <taxon>Asparagales</taxon>
        <taxon>Orchidaceae</taxon>
        <taxon>Epidendroideae</taxon>
        <taxon>Malaxideae</taxon>
        <taxon>Dendrobiinae</taxon>
        <taxon>Dendrobium</taxon>
    </lineage>
</organism>
<dbReference type="InterPro" id="IPR007123">
    <property type="entry name" value="Gelsolin-like_dom"/>
</dbReference>
<evidence type="ECO:0000256" key="13">
    <source>
        <dbReference type="ARBA" id="ARBA00025471"/>
    </source>
</evidence>
<dbReference type="InterPro" id="IPR029006">
    <property type="entry name" value="ADF-H/Gelsolin-like_dom_sf"/>
</dbReference>
<dbReference type="GO" id="GO:0006886">
    <property type="term" value="P:intracellular protein transport"/>
    <property type="evidence" value="ECO:0007669"/>
    <property type="project" value="InterPro"/>
</dbReference>
<dbReference type="PANTHER" id="PTHR11141">
    <property type="entry name" value="PROTEIN TRANSPORT PROTEIN SEC23"/>
    <property type="match status" value="1"/>
</dbReference>
<dbReference type="Gene3D" id="1.20.120.730">
    <property type="entry name" value="Sec23/Sec24 helical domain"/>
    <property type="match status" value="1"/>
</dbReference>
<dbReference type="InterPro" id="IPR036174">
    <property type="entry name" value="Znf_Sec23_Sec24_sf"/>
</dbReference>
<accession>A0A2I0VMZ6</accession>
<feature type="domain" description="Zinc finger Sec23/Sec24-type" evidence="16">
    <location>
        <begin position="53"/>
        <end position="91"/>
    </location>
</feature>
<feature type="domain" description="Gelsolin-like" evidence="15">
    <location>
        <begin position="658"/>
        <end position="744"/>
    </location>
</feature>
<keyword evidence="6 14" id="KW-0256">Endoplasmic reticulum</keyword>
<feature type="domain" description="Sec23/Sec24 helical" evidence="18">
    <location>
        <begin position="544"/>
        <end position="642"/>
    </location>
</feature>
<dbReference type="InterPro" id="IPR012990">
    <property type="entry name" value="Beta-sandwich_Sec23_24"/>
</dbReference>
<protein>
    <recommendedName>
        <fullName evidence="3 14">Protein transport protein SEC23</fullName>
    </recommendedName>
</protein>
<evidence type="ECO:0000259" key="17">
    <source>
        <dbReference type="Pfam" id="PF04811"/>
    </source>
</evidence>
<dbReference type="InterPro" id="IPR036180">
    <property type="entry name" value="Gelsolin-like_dom_sf"/>
</dbReference>
<evidence type="ECO:0000256" key="4">
    <source>
        <dbReference type="ARBA" id="ARBA00022448"/>
    </source>
</evidence>
<evidence type="ECO:0000256" key="9">
    <source>
        <dbReference type="ARBA" id="ARBA00022927"/>
    </source>
</evidence>
<comment type="function">
    <text evidence="13 14">Component of the coat protein complex II (COPII) which promotes the formation of transport vesicles from the endoplasmic reticulum (ER). The coat has two main functions, the physical deformation of the endoplasmic reticulum membrane into vesicles and the selection of cargo molecules.</text>
</comment>
<dbReference type="STRING" id="906689.A0A2I0VMZ6"/>
<dbReference type="FunFam" id="2.30.30.380:FF:000001">
    <property type="entry name" value="Protein transport protein SEC23"/>
    <property type="match status" value="1"/>
</dbReference>
<keyword evidence="9 14" id="KW-0653">Protein transport</keyword>